<feature type="domain" description="Winged helix DNA-binding" evidence="2">
    <location>
        <begin position="32"/>
        <end position="110"/>
    </location>
</feature>
<dbReference type="Gene3D" id="1.10.10.10">
    <property type="entry name" value="Winged helix-like DNA-binding domain superfamily/Winged helix DNA-binding domain"/>
    <property type="match status" value="1"/>
</dbReference>
<protein>
    <submittedName>
        <fullName evidence="3">Transcriptional regulator</fullName>
    </submittedName>
</protein>
<reference evidence="3" key="1">
    <citation type="submission" date="2020-04" db="EMBL/GenBank/DDBJ databases">
        <authorList>
            <person name="Zhang T."/>
        </authorList>
    </citation>
    <scope>NUCLEOTIDE SEQUENCE</scope>
    <source>
        <strain evidence="3">HKST-UBA01</strain>
    </source>
</reference>
<dbReference type="Pfam" id="PF13601">
    <property type="entry name" value="HTH_34"/>
    <property type="match status" value="1"/>
</dbReference>
<sequence>MSASADAPDSEIEPTISKTAQELDRVIHERARLAIVSALAVVPSASFKDLKTTLGLSDGNLSVHTRKLEEAGYVDCHKSFEGRVPRTDYVLTPAGRRALEDYLAHMESLIQTMREAESRDTRTASARSPKSPAGPRSKKKRT</sequence>
<comment type="caution">
    <text evidence="3">The sequence shown here is derived from an EMBL/GenBank/DDBJ whole genome shotgun (WGS) entry which is preliminary data.</text>
</comment>
<dbReference type="InterPro" id="IPR036388">
    <property type="entry name" value="WH-like_DNA-bd_sf"/>
</dbReference>
<gene>
    <name evidence="3" type="ORF">KC729_12725</name>
</gene>
<evidence type="ECO:0000313" key="3">
    <source>
        <dbReference type="EMBL" id="MCA9728544.1"/>
    </source>
</evidence>
<dbReference type="EMBL" id="JAGQHR010000413">
    <property type="protein sequence ID" value="MCA9728544.1"/>
    <property type="molecule type" value="Genomic_DNA"/>
</dbReference>
<dbReference type="PANTHER" id="PTHR37318:SF1">
    <property type="entry name" value="BSL7504 PROTEIN"/>
    <property type="match status" value="1"/>
</dbReference>
<proteinExistence type="predicted"/>
<dbReference type="InterPro" id="IPR027395">
    <property type="entry name" value="WH_DNA-bd_dom"/>
</dbReference>
<organism evidence="3 4">
    <name type="scientific">Eiseniibacteriota bacterium</name>
    <dbReference type="NCBI Taxonomy" id="2212470"/>
    <lineage>
        <taxon>Bacteria</taxon>
        <taxon>Candidatus Eiseniibacteriota</taxon>
    </lineage>
</organism>
<dbReference type="InterPro" id="IPR036390">
    <property type="entry name" value="WH_DNA-bd_sf"/>
</dbReference>
<dbReference type="InterPro" id="IPR011991">
    <property type="entry name" value="ArsR-like_HTH"/>
</dbReference>
<accession>A0A956LZU3</accession>
<dbReference type="CDD" id="cd00090">
    <property type="entry name" value="HTH_ARSR"/>
    <property type="match status" value="1"/>
</dbReference>
<evidence type="ECO:0000259" key="2">
    <source>
        <dbReference type="Pfam" id="PF13601"/>
    </source>
</evidence>
<feature type="region of interest" description="Disordered" evidence="1">
    <location>
        <begin position="114"/>
        <end position="142"/>
    </location>
</feature>
<dbReference type="AlphaFoldDB" id="A0A956LZU3"/>
<dbReference type="Proteomes" id="UP000697710">
    <property type="component" value="Unassembled WGS sequence"/>
</dbReference>
<evidence type="ECO:0000256" key="1">
    <source>
        <dbReference type="SAM" id="MobiDB-lite"/>
    </source>
</evidence>
<evidence type="ECO:0000313" key="4">
    <source>
        <dbReference type="Proteomes" id="UP000697710"/>
    </source>
</evidence>
<dbReference type="PANTHER" id="PTHR37318">
    <property type="entry name" value="BSL7504 PROTEIN"/>
    <property type="match status" value="1"/>
</dbReference>
<dbReference type="SUPFAM" id="SSF46785">
    <property type="entry name" value="Winged helix' DNA-binding domain"/>
    <property type="match status" value="1"/>
</dbReference>
<name>A0A956LZU3_UNCEI</name>
<reference evidence="3" key="2">
    <citation type="journal article" date="2021" name="Microbiome">
        <title>Successional dynamics and alternative stable states in a saline activated sludge microbial community over 9 years.</title>
        <authorList>
            <person name="Wang Y."/>
            <person name="Ye J."/>
            <person name="Ju F."/>
            <person name="Liu L."/>
            <person name="Boyd J.A."/>
            <person name="Deng Y."/>
            <person name="Parks D.H."/>
            <person name="Jiang X."/>
            <person name="Yin X."/>
            <person name="Woodcroft B.J."/>
            <person name="Tyson G.W."/>
            <person name="Hugenholtz P."/>
            <person name="Polz M.F."/>
            <person name="Zhang T."/>
        </authorList>
    </citation>
    <scope>NUCLEOTIDE SEQUENCE</scope>
    <source>
        <strain evidence="3">HKST-UBA01</strain>
    </source>
</reference>